<dbReference type="InterPro" id="IPR036259">
    <property type="entry name" value="MFS_trans_sf"/>
</dbReference>
<dbReference type="Gene3D" id="1.20.1250.20">
    <property type="entry name" value="MFS general substrate transporter like domains"/>
    <property type="match status" value="1"/>
</dbReference>
<feature type="transmembrane region" description="Helical" evidence="9">
    <location>
        <begin position="171"/>
        <end position="190"/>
    </location>
</feature>
<keyword evidence="4 9" id="KW-0812">Transmembrane</keyword>
<dbReference type="Pfam" id="PF00083">
    <property type="entry name" value="Sugar_tr"/>
    <property type="match status" value="1"/>
</dbReference>
<evidence type="ECO:0000256" key="1">
    <source>
        <dbReference type="ARBA" id="ARBA00004651"/>
    </source>
</evidence>
<evidence type="ECO:0000256" key="4">
    <source>
        <dbReference type="ARBA" id="ARBA00022692"/>
    </source>
</evidence>
<name>A0ABT1URS8_9ACTN</name>
<dbReference type="RefSeq" id="WP_256648983.1">
    <property type="nucleotide sequence ID" value="NZ_JANIAA010000002.1"/>
</dbReference>
<evidence type="ECO:0000256" key="6">
    <source>
        <dbReference type="ARBA" id="ARBA00023136"/>
    </source>
</evidence>
<comment type="subcellular location">
    <subcellularLocation>
        <location evidence="1">Cell membrane</location>
        <topology evidence="1">Multi-pass membrane protein</topology>
    </subcellularLocation>
</comment>
<feature type="transmembrane region" description="Helical" evidence="9">
    <location>
        <begin position="107"/>
        <end position="124"/>
    </location>
</feature>
<protein>
    <submittedName>
        <fullName evidence="11">Sugar porter family MFS transporter</fullName>
    </submittedName>
</protein>
<feature type="transmembrane region" description="Helical" evidence="9">
    <location>
        <begin position="316"/>
        <end position="334"/>
    </location>
</feature>
<dbReference type="PANTHER" id="PTHR48020:SF12">
    <property type="entry name" value="PROTON MYO-INOSITOL COTRANSPORTER"/>
    <property type="match status" value="1"/>
</dbReference>
<evidence type="ECO:0000256" key="2">
    <source>
        <dbReference type="ARBA" id="ARBA00010992"/>
    </source>
</evidence>
<reference evidence="11 12" key="1">
    <citation type="submission" date="2022-07" db="EMBL/GenBank/DDBJ databases">
        <authorList>
            <person name="Phongsopitanun W."/>
            <person name="Tanasupawat S."/>
        </authorList>
    </citation>
    <scope>NUCLEOTIDE SEQUENCE [LARGE SCALE GENOMIC DNA]</scope>
    <source>
        <strain evidence="11 12">RCU-064</strain>
    </source>
</reference>
<keyword evidence="3 7" id="KW-0813">Transport</keyword>
<feature type="transmembrane region" description="Helical" evidence="9">
    <location>
        <begin position="136"/>
        <end position="159"/>
    </location>
</feature>
<dbReference type="InterPro" id="IPR005829">
    <property type="entry name" value="Sugar_transporter_CS"/>
</dbReference>
<dbReference type="SUPFAM" id="SSF103473">
    <property type="entry name" value="MFS general substrate transporter"/>
    <property type="match status" value="1"/>
</dbReference>
<evidence type="ECO:0000256" key="7">
    <source>
        <dbReference type="RuleBase" id="RU003346"/>
    </source>
</evidence>
<dbReference type="NCBIfam" id="TIGR00879">
    <property type="entry name" value="SP"/>
    <property type="match status" value="1"/>
</dbReference>
<feature type="transmembrane region" description="Helical" evidence="9">
    <location>
        <begin position="432"/>
        <end position="454"/>
    </location>
</feature>
<keyword evidence="5 9" id="KW-1133">Transmembrane helix</keyword>
<sequence>MMPETEPTRHARTIPPPPPGALSGRTAKPERSVRVITTIATLGALLFGYDTGVISGALPFMRDPAEEGGLGLTATTEGVVASSLVFGAAFGALLGGRLADRFGRRRAILSFAVVFFGGALGTALSPDATSMVVFRAILGLAVGGASATVPMFIAELSPAHRRGRLVSQNELMIVTGQLIAYTSNALIANFSDNEHAWRYMLGLATIPAVLLWFGMLFMPESPRWFAAKGRLGEALSVLRRIREHDAAQAELNEIVERAEEPDAGEMRLPWVRRLLMIGIVLNVGMQLTGVNAMVYLAPTLLESIGFGTKAALTTTIANGVVAVVAVSCGIYVYGRVNRRPVIITGQTGVTVALAVLGGAFLLPESTGRNYLIIAAMLAFLFFFQGAIGTGYWLVTSEIFPLRFRGRAIGIAVFAQWIAGGVVTLVVPPVIEAVGGGTTFLVFAVINLGTLIFLVKLLPETRGHTLESLERRFRSYARG</sequence>
<evidence type="ECO:0000256" key="3">
    <source>
        <dbReference type="ARBA" id="ARBA00022448"/>
    </source>
</evidence>
<proteinExistence type="inferred from homology"/>
<dbReference type="InterPro" id="IPR050814">
    <property type="entry name" value="Myo-inositol_Transporter"/>
</dbReference>
<dbReference type="PROSITE" id="PS00216">
    <property type="entry name" value="SUGAR_TRANSPORT_1"/>
    <property type="match status" value="1"/>
</dbReference>
<feature type="domain" description="Major facilitator superfamily (MFS) profile" evidence="10">
    <location>
        <begin position="36"/>
        <end position="461"/>
    </location>
</feature>
<evidence type="ECO:0000256" key="9">
    <source>
        <dbReference type="SAM" id="Phobius"/>
    </source>
</evidence>
<dbReference type="Proteomes" id="UP001204746">
    <property type="component" value="Unassembled WGS sequence"/>
</dbReference>
<feature type="transmembrane region" description="Helical" evidence="9">
    <location>
        <begin position="78"/>
        <end position="95"/>
    </location>
</feature>
<dbReference type="EMBL" id="JANIAA010000002">
    <property type="protein sequence ID" value="MCQ8187810.1"/>
    <property type="molecule type" value="Genomic_DNA"/>
</dbReference>
<feature type="transmembrane region" description="Helical" evidence="9">
    <location>
        <begin position="35"/>
        <end position="58"/>
    </location>
</feature>
<feature type="transmembrane region" description="Helical" evidence="9">
    <location>
        <begin position="341"/>
        <end position="363"/>
    </location>
</feature>
<keyword evidence="12" id="KW-1185">Reference proteome</keyword>
<evidence type="ECO:0000313" key="12">
    <source>
        <dbReference type="Proteomes" id="UP001204746"/>
    </source>
</evidence>
<dbReference type="InterPro" id="IPR020846">
    <property type="entry name" value="MFS_dom"/>
</dbReference>
<evidence type="ECO:0000313" key="11">
    <source>
        <dbReference type="EMBL" id="MCQ8187810.1"/>
    </source>
</evidence>
<dbReference type="PRINTS" id="PR00171">
    <property type="entry name" value="SUGRTRNSPORT"/>
</dbReference>
<evidence type="ECO:0000256" key="5">
    <source>
        <dbReference type="ARBA" id="ARBA00022989"/>
    </source>
</evidence>
<feature type="transmembrane region" description="Helical" evidence="9">
    <location>
        <begin position="274"/>
        <end position="296"/>
    </location>
</feature>
<dbReference type="PANTHER" id="PTHR48020">
    <property type="entry name" value="PROTON MYO-INOSITOL COTRANSPORTER"/>
    <property type="match status" value="1"/>
</dbReference>
<feature type="transmembrane region" description="Helical" evidence="9">
    <location>
        <begin position="196"/>
        <end position="218"/>
    </location>
</feature>
<feature type="transmembrane region" description="Helical" evidence="9">
    <location>
        <begin position="369"/>
        <end position="394"/>
    </location>
</feature>
<comment type="caution">
    <text evidence="11">The sequence shown here is derived from an EMBL/GenBank/DDBJ whole genome shotgun (WGS) entry which is preliminary data.</text>
</comment>
<dbReference type="InterPro" id="IPR003663">
    <property type="entry name" value="Sugar/inositol_transpt"/>
</dbReference>
<gene>
    <name evidence="11" type="ORF">NP777_05990</name>
</gene>
<dbReference type="PROSITE" id="PS50850">
    <property type="entry name" value="MFS"/>
    <property type="match status" value="1"/>
</dbReference>
<keyword evidence="6 9" id="KW-0472">Membrane</keyword>
<comment type="similarity">
    <text evidence="2 7">Belongs to the major facilitator superfamily. Sugar transporter (TC 2.A.1.1) family.</text>
</comment>
<dbReference type="PROSITE" id="PS00217">
    <property type="entry name" value="SUGAR_TRANSPORT_2"/>
    <property type="match status" value="1"/>
</dbReference>
<evidence type="ECO:0000256" key="8">
    <source>
        <dbReference type="SAM" id="MobiDB-lite"/>
    </source>
</evidence>
<feature type="transmembrane region" description="Helical" evidence="9">
    <location>
        <begin position="406"/>
        <end position="426"/>
    </location>
</feature>
<feature type="region of interest" description="Disordered" evidence="8">
    <location>
        <begin position="1"/>
        <end position="29"/>
    </location>
</feature>
<organism evidence="11 12">
    <name type="scientific">Streptomyces rugosispiralis</name>
    <dbReference type="NCBI Taxonomy" id="2967341"/>
    <lineage>
        <taxon>Bacteria</taxon>
        <taxon>Bacillati</taxon>
        <taxon>Actinomycetota</taxon>
        <taxon>Actinomycetes</taxon>
        <taxon>Kitasatosporales</taxon>
        <taxon>Streptomycetaceae</taxon>
        <taxon>Streptomyces</taxon>
    </lineage>
</organism>
<evidence type="ECO:0000259" key="10">
    <source>
        <dbReference type="PROSITE" id="PS50850"/>
    </source>
</evidence>
<dbReference type="InterPro" id="IPR005828">
    <property type="entry name" value="MFS_sugar_transport-like"/>
</dbReference>
<accession>A0ABT1URS8</accession>